<proteinExistence type="predicted"/>
<name>A0A0G0Z5S8_9BACT</name>
<reference evidence="1 2" key="1">
    <citation type="journal article" date="2015" name="Nature">
        <title>rRNA introns, odd ribosomes, and small enigmatic genomes across a large radiation of phyla.</title>
        <authorList>
            <person name="Brown C.T."/>
            <person name="Hug L.A."/>
            <person name="Thomas B.C."/>
            <person name="Sharon I."/>
            <person name="Castelle C.J."/>
            <person name="Singh A."/>
            <person name="Wilkins M.J."/>
            <person name="Williams K.H."/>
            <person name="Banfield J.F."/>
        </authorList>
    </citation>
    <scope>NUCLEOTIDE SEQUENCE [LARGE SCALE GENOMIC DNA]</scope>
</reference>
<evidence type="ECO:0000313" key="2">
    <source>
        <dbReference type="Proteomes" id="UP000034875"/>
    </source>
</evidence>
<gene>
    <name evidence="1" type="ORF">UV05_C0013G0009</name>
</gene>
<sequence>HPSRRKIRTIITEATVLEDLKNIAKRFLIAGTDNEAKRSAHILLEILNTVREELKQPKFLRMRYLDSEVRSDKLPRLMLEIIRAVSDGKISVKRADDALIEIKLRYETVFSEMGINLTSAQAKKK</sequence>
<evidence type="ECO:0000313" key="1">
    <source>
        <dbReference type="EMBL" id="KKS44052.1"/>
    </source>
</evidence>
<organism evidence="1 2">
    <name type="scientific">candidate division CPR1 bacterium GW2011_GWA2_42_17</name>
    <dbReference type="NCBI Taxonomy" id="1618341"/>
    <lineage>
        <taxon>Bacteria</taxon>
        <taxon>candidate division CPR1</taxon>
    </lineage>
</organism>
<dbReference type="AlphaFoldDB" id="A0A0G0Z5S8"/>
<protein>
    <submittedName>
        <fullName evidence="1">Uncharacterized protein</fullName>
    </submittedName>
</protein>
<comment type="caution">
    <text evidence="1">The sequence shown here is derived from an EMBL/GenBank/DDBJ whole genome shotgun (WGS) entry which is preliminary data.</text>
</comment>
<dbReference type="Proteomes" id="UP000034875">
    <property type="component" value="Unassembled WGS sequence"/>
</dbReference>
<dbReference type="EMBL" id="LCCZ01000013">
    <property type="protein sequence ID" value="KKS44052.1"/>
    <property type="molecule type" value="Genomic_DNA"/>
</dbReference>
<feature type="non-terminal residue" evidence="1">
    <location>
        <position position="1"/>
    </location>
</feature>
<accession>A0A0G0Z5S8</accession>